<dbReference type="Proteomes" id="UP000245551">
    <property type="component" value="Unassembled WGS sequence"/>
</dbReference>
<comment type="caution">
    <text evidence="4">The sequence shown here is derived from an EMBL/GenBank/DDBJ whole genome shotgun (WGS) entry which is preliminary data.</text>
</comment>
<gene>
    <name evidence="3" type="ORF">A9W71_13380</name>
    <name evidence="5" type="ORF">C4784_18940</name>
    <name evidence="4" type="ORF">C4855_19515</name>
</gene>
<evidence type="ECO:0000256" key="1">
    <source>
        <dbReference type="SAM" id="Phobius"/>
    </source>
</evidence>
<organism evidence="4 7">
    <name type="scientific">Salmonella enterica subsp. enterica serovar Gaminara</name>
    <dbReference type="NCBI Taxonomy" id="913070"/>
    <lineage>
        <taxon>Bacteria</taxon>
        <taxon>Pseudomonadati</taxon>
        <taxon>Pseudomonadota</taxon>
        <taxon>Gammaproteobacteria</taxon>
        <taxon>Enterobacterales</taxon>
        <taxon>Enterobacteriaceae</taxon>
        <taxon>Salmonella</taxon>
    </lineage>
</organism>
<evidence type="ECO:0000313" key="6">
    <source>
        <dbReference type="Proteomes" id="UP000245068"/>
    </source>
</evidence>
<evidence type="ECO:0000313" key="7">
    <source>
        <dbReference type="Proteomes" id="UP000245551"/>
    </source>
</evidence>
<protein>
    <submittedName>
        <fullName evidence="4">CPBP family intramembrane metalloprotease</fullName>
    </submittedName>
</protein>
<accession>A0A2T8X292</accession>
<keyword evidence="4" id="KW-0482">Metalloprotease</keyword>
<keyword evidence="1" id="KW-0472">Membrane</keyword>
<proteinExistence type="predicted"/>
<dbReference type="GO" id="GO:0080120">
    <property type="term" value="P:CAAX-box protein maturation"/>
    <property type="evidence" value="ECO:0007669"/>
    <property type="project" value="UniProtKB-ARBA"/>
</dbReference>
<feature type="transmembrane region" description="Helical" evidence="1">
    <location>
        <begin position="179"/>
        <end position="195"/>
    </location>
</feature>
<name>A0A2T8X292_SALET</name>
<dbReference type="GO" id="GO:0008237">
    <property type="term" value="F:metallopeptidase activity"/>
    <property type="evidence" value="ECO:0007669"/>
    <property type="project" value="UniProtKB-KW"/>
</dbReference>
<dbReference type="GO" id="GO:0004175">
    <property type="term" value="F:endopeptidase activity"/>
    <property type="evidence" value="ECO:0007669"/>
    <property type="project" value="UniProtKB-ARBA"/>
</dbReference>
<evidence type="ECO:0000313" key="4">
    <source>
        <dbReference type="EMBL" id="PVJ44775.1"/>
    </source>
</evidence>
<feature type="transmembrane region" description="Helical" evidence="1">
    <location>
        <begin position="118"/>
        <end position="137"/>
    </location>
</feature>
<dbReference type="EMBL" id="AAKNPZ010000011">
    <property type="protein sequence ID" value="ECT7281864.1"/>
    <property type="molecule type" value="Genomic_DNA"/>
</dbReference>
<dbReference type="EMBL" id="QDOO01000019">
    <property type="protein sequence ID" value="PVM64592.1"/>
    <property type="molecule type" value="Genomic_DNA"/>
</dbReference>
<reference evidence="6 7" key="1">
    <citation type="submission" date="2018-04" db="EMBL/GenBank/DDBJ databases">
        <title>Serotype diversity and antimicrobial resistance among Salmonella enterica isolated from patients at an equine referral hospital.</title>
        <authorList>
            <person name="Leon I.M."/>
            <person name="Lawhon S.D."/>
            <person name="Norman K.N."/>
            <person name="Threadgill D.S."/>
            <person name="Ohta N."/>
            <person name="Vinasco J."/>
            <person name="Scott H.M."/>
        </authorList>
    </citation>
    <scope>NUCLEOTIDE SEQUENCE [LARGE SCALE GENOMIC DNA]</scope>
    <source>
        <strain evidence="5 6">159</strain>
        <strain evidence="4 7">230</strain>
    </source>
</reference>
<dbReference type="AlphaFoldDB" id="A0A2T8X292"/>
<sequence>MEDKKYSCEYIERNKAVSGCFAMFMLFVGITFIPFFLKDGAELMAKGLLFPIIVTLEFIFIVPLYYIFFRKREGLGLGSFRFKTFFILFLLILLIQYLLPYISGVNETESWSESQMALGGYIFWINAILLIFIAPVYEEIIFRGCLFNITYFWFGNNVFGTAVIVSMMFSVVHLQYTEIRTFIVLFLVSLTLSAARVKSRGLLMPVLLHILMNAVVTGIQYAAYMLPASSG</sequence>
<evidence type="ECO:0000313" key="3">
    <source>
        <dbReference type="EMBL" id="ECT7281864.1"/>
    </source>
</evidence>
<keyword evidence="1" id="KW-1133">Transmembrane helix</keyword>
<feature type="transmembrane region" description="Helical" evidence="1">
    <location>
        <begin position="80"/>
        <end position="98"/>
    </location>
</feature>
<dbReference type="GO" id="GO:0006508">
    <property type="term" value="P:proteolysis"/>
    <property type="evidence" value="ECO:0007669"/>
    <property type="project" value="UniProtKB-KW"/>
</dbReference>
<feature type="transmembrane region" description="Helical" evidence="1">
    <location>
        <begin position="16"/>
        <end position="36"/>
    </location>
</feature>
<evidence type="ECO:0000259" key="2">
    <source>
        <dbReference type="Pfam" id="PF02517"/>
    </source>
</evidence>
<dbReference type="EMBL" id="QDLV01000019">
    <property type="protein sequence ID" value="PVJ44775.1"/>
    <property type="molecule type" value="Genomic_DNA"/>
</dbReference>
<dbReference type="Pfam" id="PF02517">
    <property type="entry name" value="Rce1-like"/>
    <property type="match status" value="1"/>
</dbReference>
<feature type="transmembrane region" description="Helical" evidence="1">
    <location>
        <begin position="149"/>
        <end position="173"/>
    </location>
</feature>
<keyword evidence="4" id="KW-0645">Protease</keyword>
<dbReference type="InterPro" id="IPR003675">
    <property type="entry name" value="Rce1/LyrA-like_dom"/>
</dbReference>
<keyword evidence="1" id="KW-0812">Transmembrane</keyword>
<reference evidence="3" key="2">
    <citation type="submission" date="2018-07" db="EMBL/GenBank/DDBJ databases">
        <authorList>
            <consortium name="NARMS: The National Antimicrobial Resistance Monitoring System"/>
        </authorList>
    </citation>
    <scope>NUCLEOTIDE SEQUENCE</scope>
    <source>
        <strain evidence="3">CVM N42501</strain>
    </source>
</reference>
<feature type="transmembrane region" description="Helical" evidence="1">
    <location>
        <begin position="202"/>
        <end position="223"/>
    </location>
</feature>
<keyword evidence="4" id="KW-0378">Hydrolase</keyword>
<evidence type="ECO:0000313" key="5">
    <source>
        <dbReference type="EMBL" id="PVM64592.1"/>
    </source>
</evidence>
<feature type="transmembrane region" description="Helical" evidence="1">
    <location>
        <begin position="48"/>
        <end position="68"/>
    </location>
</feature>
<dbReference type="RefSeq" id="WP_000389613.1">
    <property type="nucleotide sequence ID" value="NZ_QDLV01000019.1"/>
</dbReference>
<feature type="domain" description="CAAX prenyl protease 2/Lysostaphin resistance protein A-like" evidence="2">
    <location>
        <begin position="123"/>
        <end position="215"/>
    </location>
</feature>
<dbReference type="Proteomes" id="UP000245068">
    <property type="component" value="Unassembled WGS sequence"/>
</dbReference>